<reference evidence="4" key="1">
    <citation type="submission" date="2015-10" db="EMBL/GenBank/DDBJ databases">
        <authorList>
            <person name="Martinez-Garcia P.J."/>
            <person name="Crepeau M.W."/>
            <person name="Puiu D."/>
            <person name="Gonzalez-Ibeas D."/>
            <person name="Whalen J."/>
            <person name="Stevens K."/>
            <person name="Paul R."/>
            <person name="Butterfield T."/>
            <person name="Britton M."/>
            <person name="Reagan R."/>
            <person name="Chakraborty S."/>
            <person name="Walawage S.L."/>
            <person name="Vasquez-Gross H.A."/>
            <person name="Cardeno C."/>
            <person name="Famula R."/>
            <person name="Pratt K."/>
            <person name="Kuruganti S."/>
            <person name="Aradhya M.K."/>
            <person name="Leslie C.A."/>
            <person name="Dandekar A.M."/>
            <person name="Salzberg S.L."/>
            <person name="Wegrzyn J.L."/>
            <person name="Langley C.H."/>
            <person name="Neale D.B."/>
        </authorList>
    </citation>
    <scope>NUCLEOTIDE SEQUENCE</scope>
    <source>
        <tissue evidence="4">Leaves</tissue>
    </source>
</reference>
<dbReference type="Gene3D" id="1.25.40.20">
    <property type="entry name" value="Ankyrin repeat-containing domain"/>
    <property type="match status" value="2"/>
</dbReference>
<dbReference type="PROSITE" id="PS50297">
    <property type="entry name" value="ANK_REP_REGION"/>
    <property type="match status" value="1"/>
</dbReference>
<dbReference type="Proteomes" id="UP000619265">
    <property type="component" value="Unassembled WGS sequence"/>
</dbReference>
<dbReference type="PANTHER" id="PTHR24177">
    <property type="entry name" value="CASKIN"/>
    <property type="match status" value="1"/>
</dbReference>
<dbReference type="SMART" id="SM00248">
    <property type="entry name" value="ANK"/>
    <property type="match status" value="3"/>
</dbReference>
<feature type="transmembrane region" description="Helical" evidence="2">
    <location>
        <begin position="609"/>
        <end position="633"/>
    </location>
</feature>
<dbReference type="Pfam" id="PF14223">
    <property type="entry name" value="Retrotran_gag_2"/>
    <property type="match status" value="1"/>
</dbReference>
<reference evidence="4" key="2">
    <citation type="submission" date="2020-03" db="EMBL/GenBank/DDBJ databases">
        <title>Walnut 2.0.</title>
        <authorList>
            <person name="Marrano A."/>
            <person name="Britton M."/>
            <person name="Zimin A.V."/>
            <person name="Zaini P.A."/>
            <person name="Workman R."/>
            <person name="Puiu D."/>
            <person name="Bianco L."/>
            <person name="Allen B.J."/>
            <person name="Troggio M."/>
            <person name="Leslie C.A."/>
            <person name="Timp W."/>
            <person name="Dendekar A."/>
            <person name="Salzberg S.L."/>
            <person name="Neale D.B."/>
        </authorList>
    </citation>
    <scope>NUCLEOTIDE SEQUENCE</scope>
    <source>
        <tissue evidence="4">Leaves</tissue>
    </source>
</reference>
<evidence type="ECO:0000259" key="3">
    <source>
        <dbReference type="Pfam" id="PF13962"/>
    </source>
</evidence>
<feature type="transmembrane region" description="Helical" evidence="2">
    <location>
        <begin position="567"/>
        <end position="589"/>
    </location>
</feature>
<feature type="transmembrane region" description="Helical" evidence="2">
    <location>
        <begin position="526"/>
        <end position="546"/>
    </location>
</feature>
<keyword evidence="2" id="KW-0472">Membrane</keyword>
<keyword evidence="1" id="KW-0040">ANK repeat</keyword>
<dbReference type="InterPro" id="IPR026961">
    <property type="entry name" value="PGG_dom"/>
</dbReference>
<evidence type="ECO:0000256" key="2">
    <source>
        <dbReference type="SAM" id="Phobius"/>
    </source>
</evidence>
<feature type="repeat" description="ANK" evidence="1">
    <location>
        <begin position="153"/>
        <end position="175"/>
    </location>
</feature>
<feature type="domain" description="PGG" evidence="3">
    <location>
        <begin position="521"/>
        <end position="633"/>
    </location>
</feature>
<name>A0A833WV83_JUGRE</name>
<dbReference type="Pfam" id="PF13962">
    <property type="entry name" value="PGG"/>
    <property type="match status" value="1"/>
</dbReference>
<dbReference type="Gramene" id="Jr14_13820_p1">
    <property type="protein sequence ID" value="cds.Jr14_13820_p1"/>
    <property type="gene ID" value="Jr14_13820"/>
</dbReference>
<keyword evidence="2" id="KW-1133">Transmembrane helix</keyword>
<dbReference type="InterPro" id="IPR036770">
    <property type="entry name" value="Ankyrin_rpt-contain_sf"/>
</dbReference>
<organism evidence="4 5">
    <name type="scientific">Juglans regia</name>
    <name type="common">English walnut</name>
    <dbReference type="NCBI Taxonomy" id="51240"/>
    <lineage>
        <taxon>Eukaryota</taxon>
        <taxon>Viridiplantae</taxon>
        <taxon>Streptophyta</taxon>
        <taxon>Embryophyta</taxon>
        <taxon>Tracheophyta</taxon>
        <taxon>Spermatophyta</taxon>
        <taxon>Magnoliopsida</taxon>
        <taxon>eudicotyledons</taxon>
        <taxon>Gunneridae</taxon>
        <taxon>Pentapetalae</taxon>
        <taxon>rosids</taxon>
        <taxon>fabids</taxon>
        <taxon>Fagales</taxon>
        <taxon>Juglandaceae</taxon>
        <taxon>Juglans</taxon>
    </lineage>
</organism>
<dbReference type="Pfam" id="PF00023">
    <property type="entry name" value="Ank"/>
    <property type="match status" value="1"/>
</dbReference>
<gene>
    <name evidence="4" type="ORF">F2P56_032771</name>
</gene>
<dbReference type="AlphaFoldDB" id="A0A833WV83"/>
<comment type="caution">
    <text evidence="4">The sequence shown here is derived from an EMBL/GenBank/DDBJ whole genome shotgun (WGS) entry which is preliminary data.</text>
</comment>
<dbReference type="SUPFAM" id="SSF48403">
    <property type="entry name" value="Ankyrin repeat"/>
    <property type="match status" value="1"/>
</dbReference>
<feature type="transmembrane region" description="Helical" evidence="2">
    <location>
        <begin position="645"/>
        <end position="665"/>
    </location>
</feature>
<sequence>MERKTTSCAAILEVLHKDNYVDWSIRVKTYLMSQDVWDIVEATIEPPKHEDEAAFKVWSKKNSMALHIIQNSCGTDTFYEIRKIVSAKIAWDTLAEMYNVPKDTNSGTYNNDSVDGHLMYADLYKAVQSGNWTAAREFLESWPTAAGARITHKGNTALHIAVAAGHLGVVEELVKLMRADDLEILDYDGFSALTEAAVGGKKDMAQCMLSKNEKLISIASSVGQYLPVYTAISFGHIETARYLYSLTPPGDLMPERSYNGADLFINAISTRTLDIALDLLQRCPRLTFANNANGNSPLLALASAPHLFPSGSRLVFWKQWIYKYLRTLLRHLPSNVLNFFGIEKLCEMKLIHVQSHKLLCQMCEEISNANDQQRMDSRVYDAIISAIKSGIIEFVLQMLEKNPDLVWTRDEGKRNIYSLAVLHRQAKILNQLFELHLKNALTCSLDVNSNGMLHMAGMLAESTMLNRIPGAALQMQKELQWFKEVEAIVHPKVREATNEDGLTPRELFTKTHEAMLKSGEQWIKDTARSCTVVGALIVTMMFAASFNIPGGNKQDTGLPIFLPKGSLMVFIISDALSLFSSSTSVLMFLGILTSRYAEDDFLTSLPTKMIIGLSTLLFSIATMMFTFSAALLITLRHQQWIAVQIIFWAGVLFILFIMTQFRLLVEMFISTYGPGIFGRKIKLTFN</sequence>
<evidence type="ECO:0000256" key="1">
    <source>
        <dbReference type="PROSITE-ProRule" id="PRU00023"/>
    </source>
</evidence>
<evidence type="ECO:0000313" key="4">
    <source>
        <dbReference type="EMBL" id="KAF5447202.1"/>
    </source>
</evidence>
<protein>
    <recommendedName>
        <fullName evidence="3">PGG domain-containing protein</fullName>
    </recommendedName>
</protein>
<proteinExistence type="predicted"/>
<dbReference type="InterPro" id="IPR002110">
    <property type="entry name" value="Ankyrin_rpt"/>
</dbReference>
<evidence type="ECO:0000313" key="5">
    <source>
        <dbReference type="Proteomes" id="UP000619265"/>
    </source>
</evidence>
<dbReference type="PROSITE" id="PS50088">
    <property type="entry name" value="ANK_REPEAT"/>
    <property type="match status" value="1"/>
</dbReference>
<dbReference type="PANTHER" id="PTHR24177:SF329">
    <property type="entry name" value="ANKYRIN REPEAT PROTEIN"/>
    <property type="match status" value="1"/>
</dbReference>
<dbReference type="EMBL" id="LIHL02000014">
    <property type="protein sequence ID" value="KAF5447202.1"/>
    <property type="molecule type" value="Genomic_DNA"/>
</dbReference>
<accession>A0A833WV83</accession>
<keyword evidence="2" id="KW-0812">Transmembrane</keyword>